<evidence type="ECO:0000313" key="3">
    <source>
        <dbReference type="Proteomes" id="UP000887574"/>
    </source>
</evidence>
<organism evidence="3 4">
    <name type="scientific">Ditylenchus dipsaci</name>
    <dbReference type="NCBI Taxonomy" id="166011"/>
    <lineage>
        <taxon>Eukaryota</taxon>
        <taxon>Metazoa</taxon>
        <taxon>Ecdysozoa</taxon>
        <taxon>Nematoda</taxon>
        <taxon>Chromadorea</taxon>
        <taxon>Rhabditida</taxon>
        <taxon>Tylenchina</taxon>
        <taxon>Tylenchomorpha</taxon>
        <taxon>Sphaerularioidea</taxon>
        <taxon>Anguinidae</taxon>
        <taxon>Anguininae</taxon>
        <taxon>Ditylenchus</taxon>
    </lineage>
</organism>
<protein>
    <recommendedName>
        <fullName evidence="1">Histone acetyltransferase type B catalytic subunit</fullName>
    </recommendedName>
</protein>
<reference evidence="4" key="1">
    <citation type="submission" date="2022-11" db="UniProtKB">
        <authorList>
            <consortium name="WormBaseParasite"/>
        </authorList>
    </citation>
    <scope>IDENTIFICATION</scope>
</reference>
<dbReference type="GO" id="GO:0042393">
    <property type="term" value="F:histone binding"/>
    <property type="evidence" value="ECO:0007669"/>
    <property type="project" value="InterPro"/>
</dbReference>
<dbReference type="AlphaFoldDB" id="A0A915CVL9"/>
<keyword evidence="3" id="KW-1185">Reference proteome</keyword>
<dbReference type="InterPro" id="IPR048776">
    <property type="entry name" value="HAT1_C"/>
</dbReference>
<dbReference type="WBParaSite" id="jg12842">
    <property type="protein sequence ID" value="jg12842"/>
    <property type="gene ID" value="jg12842"/>
</dbReference>
<evidence type="ECO:0000259" key="2">
    <source>
        <dbReference type="Pfam" id="PF21183"/>
    </source>
</evidence>
<accession>A0A915CVL9</accession>
<feature type="domain" description="Histone acetyltransferase type B catalytic subunit C-terminal" evidence="2">
    <location>
        <begin position="134"/>
        <end position="165"/>
    </location>
</feature>
<dbReference type="Pfam" id="PF21183">
    <property type="entry name" value="HAT1_C"/>
    <property type="match status" value="1"/>
</dbReference>
<dbReference type="Proteomes" id="UP000887574">
    <property type="component" value="Unplaced"/>
</dbReference>
<name>A0A915CVL9_9BILA</name>
<evidence type="ECO:0000313" key="4">
    <source>
        <dbReference type="WBParaSite" id="jg12842"/>
    </source>
</evidence>
<dbReference type="InterPro" id="IPR013523">
    <property type="entry name" value="Hist_AcTrfase_HAT1_C"/>
</dbReference>
<evidence type="ECO:0000256" key="1">
    <source>
        <dbReference type="ARBA" id="ARBA00021268"/>
    </source>
</evidence>
<dbReference type="Gene3D" id="1.10.10.390">
    <property type="match status" value="1"/>
</dbReference>
<sequence length="210" mass="24310">MLLRLCTCALLSVPKARFRKTLMSKPTIYVQKIRDQLSSTQSDSLVLDEVTFQKILDEQKKFSLLVNLYLNSIVLLSTNGNDKEILVYKVDCFDDQKNRFIRRAQSLSSCSSLPFILTCKLLKRIYDITAETPVEKLFSFEMSLTEKCWKLHANQARRVYEILRLHHSKSDKEACAAFKKDMKVRIEKPFLRNVGNFSALSPKRSSTSSW</sequence>
<proteinExistence type="predicted"/>